<reference evidence="1" key="1">
    <citation type="submission" date="2016-12" db="EMBL/GenBank/DDBJ databases">
        <authorList>
            <person name="Moulin L."/>
        </authorList>
    </citation>
    <scope>NUCLEOTIDE SEQUENCE [LARGE SCALE GENOMIC DNA]</scope>
    <source>
        <strain evidence="1">STM 7183</strain>
    </source>
</reference>
<proteinExistence type="predicted"/>
<dbReference type="AlphaFoldDB" id="A0A1N7SWF6"/>
<evidence type="ECO:0000313" key="1">
    <source>
        <dbReference type="EMBL" id="SIT51689.1"/>
    </source>
</evidence>
<organism evidence="1 2">
    <name type="scientific">Paraburkholderia piptadeniae</name>
    <dbReference type="NCBI Taxonomy" id="1701573"/>
    <lineage>
        <taxon>Bacteria</taxon>
        <taxon>Pseudomonadati</taxon>
        <taxon>Pseudomonadota</taxon>
        <taxon>Betaproteobacteria</taxon>
        <taxon>Burkholderiales</taxon>
        <taxon>Burkholderiaceae</taxon>
        <taxon>Paraburkholderia</taxon>
    </lineage>
</organism>
<accession>A0A1N7SWF6</accession>
<dbReference type="Proteomes" id="UP000195569">
    <property type="component" value="Unassembled WGS sequence"/>
</dbReference>
<keyword evidence="2" id="KW-1185">Reference proteome</keyword>
<evidence type="ECO:0000313" key="2">
    <source>
        <dbReference type="Proteomes" id="UP000195569"/>
    </source>
</evidence>
<protein>
    <submittedName>
        <fullName evidence="1">Uncharacterized protein</fullName>
    </submittedName>
</protein>
<name>A0A1N7SWF6_9BURK</name>
<gene>
    <name evidence="1" type="ORF">BN2476_1290025</name>
</gene>
<comment type="caution">
    <text evidence="1">The sequence shown here is derived from an EMBL/GenBank/DDBJ whole genome shotgun (WGS) entry which is preliminary data.</text>
</comment>
<sequence length="72" mass="8571">MANRPSNERARLQYVERAYDVFYALCCVFRGVFKKEVKNPIEILLYFGRENQSRHFFTFGNSAARFAARSRR</sequence>
<dbReference type="EMBL" id="CYGY02000129">
    <property type="protein sequence ID" value="SIT51689.1"/>
    <property type="molecule type" value="Genomic_DNA"/>
</dbReference>